<feature type="chain" id="PRO_5014362588" evidence="1">
    <location>
        <begin position="24"/>
        <end position="81"/>
    </location>
</feature>
<reference evidence="2 3" key="1">
    <citation type="submission" date="2017-10" db="EMBL/GenBank/DDBJ databases">
        <title>Genome announcement of Methylocella silvestris TVC from permafrost.</title>
        <authorList>
            <person name="Wang J."/>
            <person name="Geng K."/>
            <person name="Ul-Haque F."/>
            <person name="Crombie A.T."/>
            <person name="Street L.E."/>
            <person name="Wookey P.A."/>
            <person name="Murrell J.C."/>
            <person name="Pratscher J."/>
        </authorList>
    </citation>
    <scope>NUCLEOTIDE SEQUENCE [LARGE SCALE GENOMIC DNA]</scope>
    <source>
        <strain evidence="2 3">TVC</strain>
    </source>
</reference>
<evidence type="ECO:0000313" key="3">
    <source>
        <dbReference type="Proteomes" id="UP000236286"/>
    </source>
</evidence>
<accession>A0A2J7TF74</accession>
<sequence>MKLNRLIALSLAGAMSFAPMAFAAGLEGLQFEKEVTMKMKSGKSVTIKLAKMNDQMMAIVPMEDLNELLMRAEGHDMSTNN</sequence>
<protein>
    <submittedName>
        <fullName evidence="2">Uncharacterized protein</fullName>
    </submittedName>
</protein>
<feature type="signal peptide" evidence="1">
    <location>
        <begin position="1"/>
        <end position="23"/>
    </location>
</feature>
<name>A0A2J7TF74_METSI</name>
<evidence type="ECO:0000313" key="2">
    <source>
        <dbReference type="EMBL" id="PNG25424.1"/>
    </source>
</evidence>
<comment type="caution">
    <text evidence="2">The sequence shown here is derived from an EMBL/GenBank/DDBJ whole genome shotgun (WGS) entry which is preliminary data.</text>
</comment>
<dbReference type="Proteomes" id="UP000236286">
    <property type="component" value="Unassembled WGS sequence"/>
</dbReference>
<keyword evidence="1" id="KW-0732">Signal</keyword>
<gene>
    <name evidence="2" type="ORF">CR492_13965</name>
</gene>
<dbReference type="AlphaFoldDB" id="A0A2J7TF74"/>
<dbReference type="OrthoDB" id="8449846at2"/>
<organism evidence="2 3">
    <name type="scientific">Methylocella silvestris</name>
    <dbReference type="NCBI Taxonomy" id="199596"/>
    <lineage>
        <taxon>Bacteria</taxon>
        <taxon>Pseudomonadati</taxon>
        <taxon>Pseudomonadota</taxon>
        <taxon>Alphaproteobacteria</taxon>
        <taxon>Hyphomicrobiales</taxon>
        <taxon>Beijerinckiaceae</taxon>
        <taxon>Methylocella</taxon>
    </lineage>
</organism>
<dbReference type="RefSeq" id="WP_102844354.1">
    <property type="nucleotide sequence ID" value="NZ_PDZR01000016.1"/>
</dbReference>
<evidence type="ECO:0000256" key="1">
    <source>
        <dbReference type="SAM" id="SignalP"/>
    </source>
</evidence>
<dbReference type="EMBL" id="PDZR01000016">
    <property type="protein sequence ID" value="PNG25424.1"/>
    <property type="molecule type" value="Genomic_DNA"/>
</dbReference>
<proteinExistence type="predicted"/>